<dbReference type="Proteomes" id="UP000663207">
    <property type="component" value="Chromosome"/>
</dbReference>
<keyword evidence="2" id="KW-1185">Reference proteome</keyword>
<dbReference type="RefSeq" id="WP_207380988.1">
    <property type="nucleotide sequence ID" value="NZ_CP071502.1"/>
</dbReference>
<organism evidence="1 2">
    <name type="scientific">Shewanella sedimentimangrovi</name>
    <dbReference type="NCBI Taxonomy" id="2814293"/>
    <lineage>
        <taxon>Bacteria</taxon>
        <taxon>Pseudomonadati</taxon>
        <taxon>Pseudomonadota</taxon>
        <taxon>Gammaproteobacteria</taxon>
        <taxon>Alteromonadales</taxon>
        <taxon>Shewanellaceae</taxon>
        <taxon>Shewanella</taxon>
    </lineage>
</organism>
<protein>
    <submittedName>
        <fullName evidence="1">Uncharacterized protein</fullName>
    </submittedName>
</protein>
<sequence length="88" mass="10147">MYQLKLDNEGLLPLEDITCLNERIFYGELEVFIDPNVSSVFSYLMANDNLKCMSKIRCLEHRQGIKRAPIFGVPFSKALVWFIPCVFG</sequence>
<gene>
    <name evidence="1" type="ORF">JYB85_02945</name>
</gene>
<name>A0ABX7R404_9GAMM</name>
<evidence type="ECO:0000313" key="2">
    <source>
        <dbReference type="Proteomes" id="UP000663207"/>
    </source>
</evidence>
<reference evidence="1 2" key="1">
    <citation type="submission" date="2021-03" db="EMBL/GenBank/DDBJ databases">
        <title>Novel species identification of genus Shewanella.</title>
        <authorList>
            <person name="Liu G."/>
            <person name="Zhang Q."/>
        </authorList>
    </citation>
    <scope>NUCLEOTIDE SEQUENCE [LARGE SCALE GENOMIC DNA]</scope>
    <source>
        <strain evidence="1 2">FJAT-52962</strain>
    </source>
</reference>
<accession>A0ABX7R404</accession>
<dbReference type="EMBL" id="CP071502">
    <property type="protein sequence ID" value="QSX37815.1"/>
    <property type="molecule type" value="Genomic_DNA"/>
</dbReference>
<evidence type="ECO:0000313" key="1">
    <source>
        <dbReference type="EMBL" id="QSX37815.1"/>
    </source>
</evidence>
<proteinExistence type="predicted"/>